<sequence>MKILDRLGAVEWPLLPPHRVACTEERWYLIAACLIRWSTDTRDLRFDSQIRVEHTHAKEVHRREMVLDCCLLEVVYGHQRSRVRFSDKG</sequence>
<evidence type="ECO:0000313" key="2">
    <source>
        <dbReference type="Proteomes" id="UP000499080"/>
    </source>
</evidence>
<comment type="caution">
    <text evidence="1">The sequence shown here is derived from an EMBL/GenBank/DDBJ whole genome shotgun (WGS) entry which is preliminary data.</text>
</comment>
<name>A0A4Y2WV30_ARAVE</name>
<dbReference type="Proteomes" id="UP000499080">
    <property type="component" value="Unassembled WGS sequence"/>
</dbReference>
<gene>
    <name evidence="1" type="ORF">AVEN_18481_1</name>
</gene>
<dbReference type="EMBL" id="BGPR01065925">
    <property type="protein sequence ID" value="GBO40648.1"/>
    <property type="molecule type" value="Genomic_DNA"/>
</dbReference>
<keyword evidence="2" id="KW-1185">Reference proteome</keyword>
<protein>
    <submittedName>
        <fullName evidence="1">Uncharacterized protein</fullName>
    </submittedName>
</protein>
<evidence type="ECO:0000313" key="1">
    <source>
        <dbReference type="EMBL" id="GBO40648.1"/>
    </source>
</evidence>
<proteinExistence type="predicted"/>
<dbReference type="AlphaFoldDB" id="A0A4Y2WV30"/>
<accession>A0A4Y2WV30</accession>
<organism evidence="1 2">
    <name type="scientific">Araneus ventricosus</name>
    <name type="common">Orbweaver spider</name>
    <name type="synonym">Epeira ventricosa</name>
    <dbReference type="NCBI Taxonomy" id="182803"/>
    <lineage>
        <taxon>Eukaryota</taxon>
        <taxon>Metazoa</taxon>
        <taxon>Ecdysozoa</taxon>
        <taxon>Arthropoda</taxon>
        <taxon>Chelicerata</taxon>
        <taxon>Arachnida</taxon>
        <taxon>Araneae</taxon>
        <taxon>Araneomorphae</taxon>
        <taxon>Entelegynae</taxon>
        <taxon>Araneoidea</taxon>
        <taxon>Araneidae</taxon>
        <taxon>Araneus</taxon>
    </lineage>
</organism>
<reference evidence="1 2" key="1">
    <citation type="journal article" date="2019" name="Sci. Rep.">
        <title>Orb-weaving spider Araneus ventricosus genome elucidates the spidroin gene catalogue.</title>
        <authorList>
            <person name="Kono N."/>
            <person name="Nakamura H."/>
            <person name="Ohtoshi R."/>
            <person name="Moran D.A.P."/>
            <person name="Shinohara A."/>
            <person name="Yoshida Y."/>
            <person name="Fujiwara M."/>
            <person name="Mori M."/>
            <person name="Tomita M."/>
            <person name="Arakawa K."/>
        </authorList>
    </citation>
    <scope>NUCLEOTIDE SEQUENCE [LARGE SCALE GENOMIC DNA]</scope>
</reference>